<dbReference type="PANTHER" id="PTHR35889">
    <property type="entry name" value="CYCLOINULO-OLIGOSACCHARIDE FRUCTANOTRANSFERASE-RELATED"/>
    <property type="match status" value="1"/>
</dbReference>
<reference evidence="4" key="1">
    <citation type="submission" date="2018-05" db="EMBL/GenBank/DDBJ databases">
        <authorList>
            <person name="Lanie J.A."/>
            <person name="Ng W.-L."/>
            <person name="Kazmierczak K.M."/>
            <person name="Andrzejewski T.M."/>
            <person name="Davidsen T.M."/>
            <person name="Wayne K.J."/>
            <person name="Tettelin H."/>
            <person name="Glass J.I."/>
            <person name="Rusch D."/>
            <person name="Podicherti R."/>
            <person name="Tsui H.-C.T."/>
            <person name="Winkler M.E."/>
        </authorList>
    </citation>
    <scope>NUCLEOTIDE SEQUENCE</scope>
</reference>
<evidence type="ECO:0000256" key="1">
    <source>
        <dbReference type="ARBA" id="ARBA00022723"/>
    </source>
</evidence>
<dbReference type="Pfam" id="PF18962">
    <property type="entry name" value="Por_Secre_tail"/>
    <property type="match status" value="1"/>
</dbReference>
<keyword evidence="1" id="KW-0479">Metal-binding</keyword>
<dbReference type="GO" id="GO:0046872">
    <property type="term" value="F:metal ion binding"/>
    <property type="evidence" value="ECO:0007669"/>
    <property type="project" value="UniProtKB-KW"/>
</dbReference>
<organism evidence="4">
    <name type="scientific">marine metagenome</name>
    <dbReference type="NCBI Taxonomy" id="408172"/>
    <lineage>
        <taxon>unclassified sequences</taxon>
        <taxon>metagenomes</taxon>
        <taxon>ecological metagenomes</taxon>
    </lineage>
</organism>
<dbReference type="GO" id="GO:0009055">
    <property type="term" value="F:electron transfer activity"/>
    <property type="evidence" value="ECO:0007669"/>
    <property type="project" value="InterPro"/>
</dbReference>
<dbReference type="InterPro" id="IPR011429">
    <property type="entry name" value="Cyt_c_Planctomycete-type"/>
</dbReference>
<dbReference type="PANTHER" id="PTHR35889:SF3">
    <property type="entry name" value="F-BOX DOMAIN-CONTAINING PROTEIN"/>
    <property type="match status" value="1"/>
</dbReference>
<proteinExistence type="predicted"/>
<accession>A0A382JX07</accession>
<evidence type="ECO:0000256" key="2">
    <source>
        <dbReference type="ARBA" id="ARBA00023004"/>
    </source>
</evidence>
<dbReference type="EMBL" id="UINC01076854">
    <property type="protein sequence ID" value="SVC16418.1"/>
    <property type="molecule type" value="Genomic_DNA"/>
</dbReference>
<dbReference type="InterPro" id="IPR009056">
    <property type="entry name" value="Cyt_c-like_dom"/>
</dbReference>
<dbReference type="GO" id="GO:0020037">
    <property type="term" value="F:heme binding"/>
    <property type="evidence" value="ECO:0007669"/>
    <property type="project" value="InterPro"/>
</dbReference>
<evidence type="ECO:0000313" key="4">
    <source>
        <dbReference type="EMBL" id="SVC16418.1"/>
    </source>
</evidence>
<feature type="domain" description="Cytochrome c" evidence="3">
    <location>
        <begin position="23"/>
        <end position="139"/>
    </location>
</feature>
<dbReference type="InterPro" id="IPR026444">
    <property type="entry name" value="Secre_tail"/>
</dbReference>
<dbReference type="Pfam" id="PF07635">
    <property type="entry name" value="PSCyt1"/>
    <property type="match status" value="1"/>
</dbReference>
<evidence type="ECO:0000259" key="3">
    <source>
        <dbReference type="PROSITE" id="PS51007"/>
    </source>
</evidence>
<dbReference type="PROSITE" id="PS51007">
    <property type="entry name" value="CYTC"/>
    <property type="match status" value="1"/>
</dbReference>
<sequence length="216" mass="23550">MKQIGYFIFSILVCGFTYLQAVDYATDIQPIFTANCISCHGGANGLHLDSYANVMAGNSNNGPVITAGSADNSILVQKISGTADFGGQMPAGNSSYFDNHQDELQLIKDWINEGALENPLGITKSNTIPDNIILKPIYPNPFNPSATISWEQPGAENIHISIFNLKGELSDEFSFTKSQPGSHTFDWHPEGLPTGVYLIRLTGETFTITQRAVYLK</sequence>
<dbReference type="NCBIfam" id="TIGR04183">
    <property type="entry name" value="Por_Secre_tail"/>
    <property type="match status" value="1"/>
</dbReference>
<keyword evidence="2" id="KW-0408">Iron</keyword>
<protein>
    <recommendedName>
        <fullName evidence="3">Cytochrome c domain-containing protein</fullName>
    </recommendedName>
</protein>
<dbReference type="AlphaFoldDB" id="A0A382JX07"/>
<gene>
    <name evidence="4" type="ORF">METZ01_LOCUS269272</name>
</gene>
<name>A0A382JX07_9ZZZZ</name>